<proteinExistence type="predicted"/>
<dbReference type="Proteomes" id="UP000012338">
    <property type="component" value="Unassembled WGS sequence"/>
</dbReference>
<dbReference type="AlphaFoldDB" id="N4XBW2"/>
<reference evidence="1 2" key="1">
    <citation type="journal article" date="2012" name="PLoS Pathog.">
        <title>Diverse lifestyles and strategies of plant pathogenesis encoded in the genomes of eighteen Dothideomycetes fungi.</title>
        <authorList>
            <person name="Ohm R.A."/>
            <person name="Feau N."/>
            <person name="Henrissat B."/>
            <person name="Schoch C.L."/>
            <person name="Horwitz B.A."/>
            <person name="Barry K.W."/>
            <person name="Condon B.J."/>
            <person name="Copeland A.C."/>
            <person name="Dhillon B."/>
            <person name="Glaser F."/>
            <person name="Hesse C.N."/>
            <person name="Kosti I."/>
            <person name="LaButti K."/>
            <person name="Lindquist E.A."/>
            <person name="Lucas S."/>
            <person name="Salamov A.A."/>
            <person name="Bradshaw R.E."/>
            <person name="Ciuffetti L."/>
            <person name="Hamelin R.C."/>
            <person name="Kema G.H.J."/>
            <person name="Lawrence C."/>
            <person name="Scott J.A."/>
            <person name="Spatafora J.W."/>
            <person name="Turgeon B.G."/>
            <person name="de Wit P.J.G.M."/>
            <person name="Zhong S."/>
            <person name="Goodwin S.B."/>
            <person name="Grigoriev I.V."/>
        </authorList>
    </citation>
    <scope>NUCLEOTIDE SEQUENCE [LARGE SCALE GENOMIC DNA]</scope>
    <source>
        <strain evidence="2">C4 / ATCC 48331 / race T</strain>
    </source>
</reference>
<protein>
    <submittedName>
        <fullName evidence="1">Uncharacterized protein</fullName>
    </submittedName>
</protein>
<name>N4XBW2_COCH4</name>
<organism evidence="1 2">
    <name type="scientific">Cochliobolus heterostrophus (strain C4 / ATCC 48331 / race T)</name>
    <name type="common">Southern corn leaf blight fungus</name>
    <name type="synonym">Bipolaris maydis</name>
    <dbReference type="NCBI Taxonomy" id="665024"/>
    <lineage>
        <taxon>Eukaryota</taxon>
        <taxon>Fungi</taxon>
        <taxon>Dikarya</taxon>
        <taxon>Ascomycota</taxon>
        <taxon>Pezizomycotina</taxon>
        <taxon>Dothideomycetes</taxon>
        <taxon>Pleosporomycetidae</taxon>
        <taxon>Pleosporales</taxon>
        <taxon>Pleosporineae</taxon>
        <taxon>Pleosporaceae</taxon>
        <taxon>Bipolaris</taxon>
    </lineage>
</organism>
<keyword evidence="2" id="KW-1185">Reference proteome</keyword>
<feature type="non-terminal residue" evidence="1">
    <location>
        <position position="1"/>
    </location>
</feature>
<reference evidence="2" key="2">
    <citation type="journal article" date="2013" name="PLoS Genet.">
        <title>Comparative genome structure, secondary metabolite, and effector coding capacity across Cochliobolus pathogens.</title>
        <authorList>
            <person name="Condon B.J."/>
            <person name="Leng Y."/>
            <person name="Wu D."/>
            <person name="Bushley K.E."/>
            <person name="Ohm R.A."/>
            <person name="Otillar R."/>
            <person name="Martin J."/>
            <person name="Schackwitz W."/>
            <person name="Grimwood J."/>
            <person name="MohdZainudin N."/>
            <person name="Xue C."/>
            <person name="Wang R."/>
            <person name="Manning V.A."/>
            <person name="Dhillon B."/>
            <person name="Tu Z.J."/>
            <person name="Steffenson B.J."/>
            <person name="Salamov A."/>
            <person name="Sun H."/>
            <person name="Lowry S."/>
            <person name="LaButti K."/>
            <person name="Han J."/>
            <person name="Copeland A."/>
            <person name="Lindquist E."/>
            <person name="Barry K."/>
            <person name="Schmutz J."/>
            <person name="Baker S.E."/>
            <person name="Ciuffetti L.M."/>
            <person name="Grigoriev I.V."/>
            <person name="Zhong S."/>
            <person name="Turgeon B.G."/>
        </authorList>
    </citation>
    <scope>NUCLEOTIDE SEQUENCE [LARGE SCALE GENOMIC DNA]</scope>
    <source>
        <strain evidence="2">C4 / ATCC 48331 / race T</strain>
    </source>
</reference>
<evidence type="ECO:0000313" key="2">
    <source>
        <dbReference type="Proteomes" id="UP000012338"/>
    </source>
</evidence>
<gene>
    <name evidence="1" type="ORF">COCC4DRAFT_123994</name>
</gene>
<dbReference type="HOGENOM" id="CLU_2873746_0_0_1"/>
<evidence type="ECO:0000313" key="1">
    <source>
        <dbReference type="EMBL" id="ENI10499.1"/>
    </source>
</evidence>
<dbReference type="EMBL" id="KB733444">
    <property type="protein sequence ID" value="ENI10499.1"/>
    <property type="molecule type" value="Genomic_DNA"/>
</dbReference>
<sequence length="64" mass="7137">RIPLIPGIKRFKREYFHKARWNFNCIGGSPNDTTIPKLNNKAVGVVGTRVMATKLVPALQTSSK</sequence>
<accession>N4XBW2</accession>